<organism evidence="1 2">
    <name type="scientific">Vitis vinifera</name>
    <name type="common">Grape</name>
    <dbReference type="NCBI Taxonomy" id="29760"/>
    <lineage>
        <taxon>Eukaryota</taxon>
        <taxon>Viridiplantae</taxon>
        <taxon>Streptophyta</taxon>
        <taxon>Embryophyta</taxon>
        <taxon>Tracheophyta</taxon>
        <taxon>Spermatophyta</taxon>
        <taxon>Magnoliopsida</taxon>
        <taxon>eudicotyledons</taxon>
        <taxon>Gunneridae</taxon>
        <taxon>Pentapetalae</taxon>
        <taxon>rosids</taxon>
        <taxon>Vitales</taxon>
        <taxon>Vitaceae</taxon>
        <taxon>Viteae</taxon>
        <taxon>Vitis</taxon>
    </lineage>
</organism>
<name>F6I2M6_VITVI</name>
<gene>
    <name evidence="1" type="ordered locus">VIT_16s0013g00680</name>
</gene>
<reference evidence="2" key="1">
    <citation type="journal article" date="2007" name="Nature">
        <title>The grapevine genome sequence suggests ancestral hexaploidization in major angiosperm phyla.</title>
        <authorList>
            <consortium name="The French-Italian Public Consortium for Grapevine Genome Characterization."/>
            <person name="Jaillon O."/>
            <person name="Aury J.-M."/>
            <person name="Noel B."/>
            <person name="Policriti A."/>
            <person name="Clepet C."/>
            <person name="Casagrande A."/>
            <person name="Choisne N."/>
            <person name="Aubourg S."/>
            <person name="Vitulo N."/>
            <person name="Jubin C."/>
            <person name="Vezzi A."/>
            <person name="Legeai F."/>
            <person name="Hugueney P."/>
            <person name="Dasilva C."/>
            <person name="Horner D."/>
            <person name="Mica E."/>
            <person name="Jublot D."/>
            <person name="Poulain J."/>
            <person name="Bruyere C."/>
            <person name="Billault A."/>
            <person name="Segurens B."/>
            <person name="Gouyvenoux M."/>
            <person name="Ugarte E."/>
            <person name="Cattonaro F."/>
            <person name="Anthouard V."/>
            <person name="Vico V."/>
            <person name="Del Fabbro C."/>
            <person name="Alaux M."/>
            <person name="Di Gaspero G."/>
            <person name="Dumas V."/>
            <person name="Felice N."/>
            <person name="Paillard S."/>
            <person name="Juman I."/>
            <person name="Moroldo M."/>
            <person name="Scalabrin S."/>
            <person name="Canaguier A."/>
            <person name="Le Clainche I."/>
            <person name="Malacrida G."/>
            <person name="Durand E."/>
            <person name="Pesole G."/>
            <person name="Laucou V."/>
            <person name="Chatelet P."/>
            <person name="Merdinoglu D."/>
            <person name="Delledonne M."/>
            <person name="Pezzotti M."/>
            <person name="Lecharny A."/>
            <person name="Scarpelli C."/>
            <person name="Artiguenave F."/>
            <person name="Pe M.E."/>
            <person name="Valle G."/>
            <person name="Morgante M."/>
            <person name="Caboche M."/>
            <person name="Adam-Blondon A.-F."/>
            <person name="Weissenbach J."/>
            <person name="Quetier F."/>
            <person name="Wincker P."/>
        </authorList>
    </citation>
    <scope>NUCLEOTIDE SEQUENCE [LARGE SCALE GENOMIC DNA]</scope>
    <source>
        <strain evidence="2">cv. Pinot noir / PN40024</strain>
    </source>
</reference>
<accession>F6I2M6</accession>
<dbReference type="PaxDb" id="29760-VIT_16s0013g00680.t01"/>
<evidence type="ECO:0000313" key="2">
    <source>
        <dbReference type="Proteomes" id="UP000009183"/>
    </source>
</evidence>
<dbReference type="InParanoid" id="F6I2M6"/>
<dbReference type="HOGENOM" id="CLU_3400215_0_0_1"/>
<dbReference type="EMBL" id="FN596738">
    <property type="protein sequence ID" value="CCB61193.1"/>
    <property type="molecule type" value="Genomic_DNA"/>
</dbReference>
<sequence>MELSLVPGFPASSFQRVGYREREREREREVT</sequence>
<evidence type="ECO:0000313" key="1">
    <source>
        <dbReference type="EMBL" id="CCB61193.1"/>
    </source>
</evidence>
<dbReference type="AlphaFoldDB" id="F6I2M6"/>
<dbReference type="Proteomes" id="UP000009183">
    <property type="component" value="Chromosome 16"/>
</dbReference>
<protein>
    <submittedName>
        <fullName evidence="1">Uncharacterized protein</fullName>
    </submittedName>
</protein>
<keyword evidence="2" id="KW-1185">Reference proteome</keyword>
<proteinExistence type="predicted"/>